<dbReference type="PANTHER" id="PTHR43464">
    <property type="entry name" value="METHYLTRANSFERASE"/>
    <property type="match status" value="1"/>
</dbReference>
<dbReference type="Pfam" id="PF13649">
    <property type="entry name" value="Methyltransf_25"/>
    <property type="match status" value="1"/>
</dbReference>
<feature type="domain" description="Methyltransferase" evidence="4">
    <location>
        <begin position="80"/>
        <end position="156"/>
    </location>
</feature>
<dbReference type="Gene3D" id="3.40.50.150">
    <property type="entry name" value="Vaccinia Virus protein VP39"/>
    <property type="match status" value="1"/>
</dbReference>
<gene>
    <name evidence="5" type="ORF">MTY_0104</name>
</gene>
<dbReference type="GO" id="GO:0032259">
    <property type="term" value="P:methylation"/>
    <property type="evidence" value="ECO:0007669"/>
    <property type="project" value="UniProtKB-KW"/>
</dbReference>
<name>A0A0S6UA33_NEOTH</name>
<organism evidence="5">
    <name type="scientific">Moorella thermoacetica Y72</name>
    <dbReference type="NCBI Taxonomy" id="1325331"/>
    <lineage>
        <taxon>Bacteria</taxon>
        <taxon>Bacillati</taxon>
        <taxon>Bacillota</taxon>
        <taxon>Clostridia</taxon>
        <taxon>Neomoorellales</taxon>
        <taxon>Neomoorellaceae</taxon>
        <taxon>Neomoorella</taxon>
    </lineage>
</organism>
<dbReference type="InterPro" id="IPR041698">
    <property type="entry name" value="Methyltransf_25"/>
</dbReference>
<evidence type="ECO:0000256" key="3">
    <source>
        <dbReference type="ARBA" id="ARBA00022691"/>
    </source>
</evidence>
<keyword evidence="3" id="KW-0949">S-adenosyl-L-methionine</keyword>
<evidence type="ECO:0000259" key="4">
    <source>
        <dbReference type="Pfam" id="PF13649"/>
    </source>
</evidence>
<dbReference type="CDD" id="cd02440">
    <property type="entry name" value="AdoMet_MTases"/>
    <property type="match status" value="1"/>
</dbReference>
<dbReference type="SUPFAM" id="SSF53335">
    <property type="entry name" value="S-adenosyl-L-methionine-dependent methyltransferases"/>
    <property type="match status" value="1"/>
</dbReference>
<reference evidence="5" key="1">
    <citation type="journal article" date="2014" name="Gene">
        <title>Genome-guided analysis of transformation efficiency and carbon dioxide assimilation by Moorella thermoacetica Y72.</title>
        <authorList>
            <person name="Tsukahara K."/>
            <person name="Kita A."/>
            <person name="Nakashimada Y."/>
            <person name="Hoshino T."/>
            <person name="Murakami K."/>
        </authorList>
    </citation>
    <scope>NUCLEOTIDE SEQUENCE [LARGE SCALE GENOMIC DNA]</scope>
    <source>
        <strain evidence="5">Y72</strain>
    </source>
</reference>
<keyword evidence="2 5" id="KW-0808">Transferase</keyword>
<dbReference type="Proteomes" id="UP000063718">
    <property type="component" value="Unassembled WGS sequence"/>
</dbReference>
<protein>
    <submittedName>
        <fullName evidence="5">SAM-dependent methyltransferases</fullName>
    </submittedName>
</protein>
<keyword evidence="1 5" id="KW-0489">Methyltransferase</keyword>
<accession>A0A0S6UA33</accession>
<proteinExistence type="predicted"/>
<dbReference type="EMBL" id="DF238840">
    <property type="protein sequence ID" value="GAF24776.1"/>
    <property type="molecule type" value="Genomic_DNA"/>
</dbReference>
<evidence type="ECO:0000313" key="5">
    <source>
        <dbReference type="EMBL" id="GAF24776.1"/>
    </source>
</evidence>
<dbReference type="InterPro" id="IPR029063">
    <property type="entry name" value="SAM-dependent_MTases_sf"/>
</dbReference>
<evidence type="ECO:0000256" key="2">
    <source>
        <dbReference type="ARBA" id="ARBA00022679"/>
    </source>
</evidence>
<dbReference type="PANTHER" id="PTHR43464:SF19">
    <property type="entry name" value="UBIQUINONE BIOSYNTHESIS O-METHYLTRANSFERASE, MITOCHONDRIAL"/>
    <property type="match status" value="1"/>
</dbReference>
<sequence length="292" mass="33464">MENMELPLFERADFWEEAWREEHRNSLYGRRRPERDGSAYWNRRAGHFARQTGSEEGKQRVAGILHWLGHHGGLEKDLEVLDIGCGTGNYALPLARRARRVVALDPAAEMLAILKEKTAAEGINNVEPIQMAWEEVDLEKQGWREAFDLVLALMSPGIKDAATLQKMMAASRGACFLAGHVRQEISGRRELWQELIGGEMPPIPADVLYIFHLLYAWGYNPSLELEHKVSTRELEPDQAIEEMEIFFYPHLELTPAVRRAIINHVQANTVNGRYPSRREMTVAYLSWNVNLH</sequence>
<dbReference type="AlphaFoldDB" id="A0A0S6UA33"/>
<dbReference type="GO" id="GO:0008168">
    <property type="term" value="F:methyltransferase activity"/>
    <property type="evidence" value="ECO:0007669"/>
    <property type="project" value="UniProtKB-KW"/>
</dbReference>
<dbReference type="RefSeq" id="WP_025772975.1">
    <property type="nucleotide sequence ID" value="NZ_DF238840.1"/>
</dbReference>
<evidence type="ECO:0000256" key="1">
    <source>
        <dbReference type="ARBA" id="ARBA00022603"/>
    </source>
</evidence>